<evidence type="ECO:0000256" key="6">
    <source>
        <dbReference type="SAM" id="MobiDB-lite"/>
    </source>
</evidence>
<evidence type="ECO:0000256" key="5">
    <source>
        <dbReference type="ARBA" id="ARBA00023180"/>
    </source>
</evidence>
<dbReference type="SUPFAM" id="SSF57196">
    <property type="entry name" value="EGF/Laminin"/>
    <property type="match status" value="1"/>
</dbReference>
<feature type="region of interest" description="Disordered" evidence="6">
    <location>
        <begin position="596"/>
        <end position="617"/>
    </location>
</feature>
<dbReference type="PANTHER" id="PTHR46513:SF13">
    <property type="entry name" value="EGF-LIKE DOMAIN-CONTAINING PROTEIN"/>
    <property type="match status" value="1"/>
</dbReference>
<keyword evidence="3" id="KW-0677">Repeat</keyword>
<organism evidence="8 9">
    <name type="scientific">Paramuricea clavata</name>
    <name type="common">Red gorgonian</name>
    <name type="synonym">Violescent sea-whip</name>
    <dbReference type="NCBI Taxonomy" id="317549"/>
    <lineage>
        <taxon>Eukaryota</taxon>
        <taxon>Metazoa</taxon>
        <taxon>Cnidaria</taxon>
        <taxon>Anthozoa</taxon>
        <taxon>Octocorallia</taxon>
        <taxon>Malacalcyonacea</taxon>
        <taxon>Plexauridae</taxon>
        <taxon>Paramuricea</taxon>
    </lineage>
</organism>
<dbReference type="OrthoDB" id="10066840at2759"/>
<gene>
    <name evidence="8" type="ORF">PACLA_8A042267</name>
</gene>
<dbReference type="FunFam" id="2.120.10.30:FF:000241">
    <property type="entry name" value="Low-density lipoprotein receptor-related protein 6"/>
    <property type="match status" value="1"/>
</dbReference>
<sequence length="635" mass="70936">MGGHILKDFNFFRFIFWADLGKEVSISRANTDGSSHSKIVTSGMKWPNSLTVDHVAKHLYWADYLQQRIELCDFNGKNRRQLVTTLAGPSSLTLFSRFVYWSEWQPNVLRKSGKTQDGLAITVMNGLKRVTGIQAVNLRKVPVSKSECERNNGNCSHFCLKNSVGISCACPVGLKLRDDGQTCNKSPKRSIFYSTGGKMKRISLDTDDLTGFILPVKFVTITENFAFDVTTNHIYWTDGTNIYSSLTNGSNTKTVITSTTSSIKSLSVDWISGNLFWTDFLNGKIKISNLDGSLGANLMSHGLETPRDIVVDPMKGLLFFTDTGRKVIERSYTNGQSRIVIASRGIYYPVGLAADFDTEFLYWTDSMYHTIERCTYDGRRRFTVVNRDVHAFGLAVLGSYVYWTDNRQHALLRADKETGSQRSLLDEHLEIPLAVAALSIRKNPETSSCFKNGNCKNLCLPTPNGRSCASVCDGKLYLKDSCDIQKITPKPTQIKSSISCRLGHDSKNCSDGSVKNVTKGKETMKIAYVVGGIVFVAFIVTMSVLVFLCHRRLKAAVGKNKQKQMMPWRVTFENRRTGSRGDSVNDPLVTISLKHQDQISTRSSSSSVEKFPDRSQLKNENEIEEANQCLTISNV</sequence>
<proteinExistence type="predicted"/>
<feature type="transmembrane region" description="Helical" evidence="7">
    <location>
        <begin position="526"/>
        <end position="549"/>
    </location>
</feature>
<keyword evidence="7" id="KW-1133">Transmembrane helix</keyword>
<comment type="caution">
    <text evidence="8">The sequence shown here is derived from an EMBL/GenBank/DDBJ whole genome shotgun (WGS) entry which is preliminary data.</text>
</comment>
<dbReference type="SUPFAM" id="SSF63825">
    <property type="entry name" value="YWTD domain"/>
    <property type="match status" value="2"/>
</dbReference>
<dbReference type="PROSITE" id="PS51120">
    <property type="entry name" value="LDLRB"/>
    <property type="match status" value="5"/>
</dbReference>
<keyword evidence="1" id="KW-0245">EGF-like domain</keyword>
<evidence type="ECO:0000313" key="8">
    <source>
        <dbReference type="EMBL" id="CAB4002073.1"/>
    </source>
</evidence>
<dbReference type="SMART" id="SM00135">
    <property type="entry name" value="LY"/>
    <property type="match status" value="6"/>
</dbReference>
<dbReference type="EMBL" id="CACRXK020004250">
    <property type="protein sequence ID" value="CAB4002073.1"/>
    <property type="molecule type" value="Genomic_DNA"/>
</dbReference>
<evidence type="ECO:0000256" key="2">
    <source>
        <dbReference type="ARBA" id="ARBA00022729"/>
    </source>
</evidence>
<dbReference type="Pfam" id="PF00058">
    <property type="entry name" value="Ldl_recept_b"/>
    <property type="match status" value="2"/>
</dbReference>
<dbReference type="InterPro" id="IPR000033">
    <property type="entry name" value="LDLR_classB_rpt"/>
</dbReference>
<dbReference type="InterPro" id="IPR050778">
    <property type="entry name" value="Cueball_EGF_LRP_Nidogen"/>
</dbReference>
<keyword evidence="4" id="KW-1015">Disulfide bond</keyword>
<dbReference type="Gene3D" id="2.120.10.30">
    <property type="entry name" value="TolB, C-terminal domain"/>
    <property type="match status" value="2"/>
</dbReference>
<keyword evidence="5" id="KW-0325">Glycoprotein</keyword>
<dbReference type="AlphaFoldDB" id="A0A7D9I6G8"/>
<dbReference type="InterPro" id="IPR011042">
    <property type="entry name" value="6-blade_b-propeller_TolB-like"/>
</dbReference>
<evidence type="ECO:0000256" key="7">
    <source>
        <dbReference type="SAM" id="Phobius"/>
    </source>
</evidence>
<keyword evidence="2" id="KW-0732">Signal</keyword>
<evidence type="ECO:0000256" key="4">
    <source>
        <dbReference type="ARBA" id="ARBA00023157"/>
    </source>
</evidence>
<evidence type="ECO:0000313" key="9">
    <source>
        <dbReference type="Proteomes" id="UP001152795"/>
    </source>
</evidence>
<evidence type="ECO:0000256" key="3">
    <source>
        <dbReference type="ARBA" id="ARBA00022737"/>
    </source>
</evidence>
<reference evidence="8" key="1">
    <citation type="submission" date="2020-04" db="EMBL/GenBank/DDBJ databases">
        <authorList>
            <person name="Alioto T."/>
            <person name="Alioto T."/>
            <person name="Gomez Garrido J."/>
        </authorList>
    </citation>
    <scope>NUCLEOTIDE SEQUENCE</scope>
    <source>
        <strain evidence="8">A484AB</strain>
    </source>
</reference>
<accession>A0A7D9I6G8</accession>
<name>A0A7D9I6G8_PARCT</name>
<dbReference type="Pfam" id="PF14670">
    <property type="entry name" value="FXa_inhibition"/>
    <property type="match status" value="1"/>
</dbReference>
<keyword evidence="9" id="KW-1185">Reference proteome</keyword>
<keyword evidence="7" id="KW-0812">Transmembrane</keyword>
<protein>
    <submittedName>
        <fullName evidence="8">Uncharacterized protein</fullName>
    </submittedName>
</protein>
<keyword evidence="7" id="KW-0472">Membrane</keyword>
<dbReference type="Proteomes" id="UP001152795">
    <property type="component" value="Unassembled WGS sequence"/>
</dbReference>
<dbReference type="PANTHER" id="PTHR46513">
    <property type="entry name" value="VITELLOGENIN RECEPTOR-LIKE PROTEIN-RELATED-RELATED"/>
    <property type="match status" value="1"/>
</dbReference>
<evidence type="ECO:0000256" key="1">
    <source>
        <dbReference type="ARBA" id="ARBA00022536"/>
    </source>
</evidence>